<dbReference type="AlphaFoldDB" id="A0A9P8QLE1"/>
<gene>
    <name evidence="2" type="ORF">Trco_006204</name>
</gene>
<sequence>MASEACCKLAPVTVDYTPKGKYEEIAGIKTCKMSHLENNVVGPENPTKGIVGIYDIFGIWPQTIQGADRLSAQSGAVVVLPDFFHGKGLDHDVIPPDTEEKTQRIQAFIATTANFQDNLVKLLAVRKQLAERFPAVEGHWGLFGLCWGGKLTAKACGEGNEGVGRRFNVSGTAHPGLLDAEDAKTHSTPHILLASKDEPADQVALYKEIMGDKIETTTYPTMHHGWMGARANLEDEANVKEFERGYKQVADFFSKHL</sequence>
<protein>
    <submittedName>
        <fullName evidence="2">Dienelactone hydrolase</fullName>
    </submittedName>
</protein>
<dbReference type="GO" id="GO:0016787">
    <property type="term" value="F:hydrolase activity"/>
    <property type="evidence" value="ECO:0007669"/>
    <property type="project" value="UniProtKB-KW"/>
</dbReference>
<evidence type="ECO:0000259" key="1">
    <source>
        <dbReference type="Pfam" id="PF01738"/>
    </source>
</evidence>
<dbReference type="SUPFAM" id="SSF53474">
    <property type="entry name" value="alpha/beta-Hydrolases"/>
    <property type="match status" value="1"/>
</dbReference>
<accession>A0A9P8QLE1</accession>
<evidence type="ECO:0000313" key="2">
    <source>
        <dbReference type="EMBL" id="KAH6604497.1"/>
    </source>
</evidence>
<comment type="caution">
    <text evidence="2">The sequence shown here is derived from an EMBL/GenBank/DDBJ whole genome shotgun (WGS) entry which is preliminary data.</text>
</comment>
<dbReference type="InterPro" id="IPR029058">
    <property type="entry name" value="AB_hydrolase_fold"/>
</dbReference>
<feature type="domain" description="Dienelactone hydrolase" evidence="1">
    <location>
        <begin position="40"/>
        <end position="256"/>
    </location>
</feature>
<evidence type="ECO:0000313" key="3">
    <source>
        <dbReference type="Proteomes" id="UP000827724"/>
    </source>
</evidence>
<dbReference type="EMBL" id="JAIWOZ010000005">
    <property type="protein sequence ID" value="KAH6604497.1"/>
    <property type="molecule type" value="Genomic_DNA"/>
</dbReference>
<name>A0A9P8QLE1_9HYPO</name>
<dbReference type="OrthoDB" id="2147163at2759"/>
<keyword evidence="2" id="KW-0378">Hydrolase</keyword>
<dbReference type="Gene3D" id="3.40.50.1820">
    <property type="entry name" value="alpha/beta hydrolase"/>
    <property type="match status" value="1"/>
</dbReference>
<dbReference type="PANTHER" id="PTHR47668:SF1">
    <property type="entry name" value="DIENELACTONE HYDROLASE DOMAIN-CONTAINING PROTEIN-RELATED"/>
    <property type="match status" value="1"/>
</dbReference>
<reference evidence="2" key="1">
    <citation type="submission" date="2021-08" db="EMBL/GenBank/DDBJ databases">
        <title>Chromosome-Level Trichoderma cornu-damae using Hi-C Data.</title>
        <authorList>
            <person name="Kim C.S."/>
        </authorList>
    </citation>
    <scope>NUCLEOTIDE SEQUENCE</scope>
    <source>
        <strain evidence="2">KA19-0412C</strain>
    </source>
</reference>
<dbReference type="InterPro" id="IPR002925">
    <property type="entry name" value="Dienelactn_hydro"/>
</dbReference>
<keyword evidence="3" id="KW-1185">Reference proteome</keyword>
<dbReference type="Pfam" id="PF01738">
    <property type="entry name" value="DLH"/>
    <property type="match status" value="1"/>
</dbReference>
<organism evidence="2 3">
    <name type="scientific">Trichoderma cornu-damae</name>
    <dbReference type="NCBI Taxonomy" id="654480"/>
    <lineage>
        <taxon>Eukaryota</taxon>
        <taxon>Fungi</taxon>
        <taxon>Dikarya</taxon>
        <taxon>Ascomycota</taxon>
        <taxon>Pezizomycotina</taxon>
        <taxon>Sordariomycetes</taxon>
        <taxon>Hypocreomycetidae</taxon>
        <taxon>Hypocreales</taxon>
        <taxon>Hypocreaceae</taxon>
        <taxon>Trichoderma</taxon>
    </lineage>
</organism>
<proteinExistence type="predicted"/>
<dbReference type="Proteomes" id="UP000827724">
    <property type="component" value="Unassembled WGS sequence"/>
</dbReference>
<dbReference type="PANTHER" id="PTHR47668">
    <property type="entry name" value="DIENELACTONE HYDROLASE FAMILY PROTEIN (AFU_ORTHOLOGUE AFUA_6G01940)"/>
    <property type="match status" value="1"/>
</dbReference>